<keyword evidence="2" id="KW-0548">Nucleotidyltransferase</keyword>
<dbReference type="NCBIfam" id="NF006301">
    <property type="entry name" value="PRK08487.1-4"/>
    <property type="match status" value="1"/>
</dbReference>
<dbReference type="SUPFAM" id="SSF52540">
    <property type="entry name" value="P-loop containing nucleoside triphosphate hydrolases"/>
    <property type="match status" value="1"/>
</dbReference>
<dbReference type="EMBL" id="CP012541">
    <property type="protein sequence ID" value="ALF47990.1"/>
    <property type="molecule type" value="Genomic_DNA"/>
</dbReference>
<dbReference type="GO" id="GO:0009360">
    <property type="term" value="C:DNA polymerase III complex"/>
    <property type="evidence" value="ECO:0007669"/>
    <property type="project" value="TreeGrafter"/>
</dbReference>
<evidence type="ECO:0000256" key="3">
    <source>
        <dbReference type="ARBA" id="ARBA00022705"/>
    </source>
</evidence>
<keyword evidence="1" id="KW-0808">Transferase</keyword>
<dbReference type="GO" id="GO:0006261">
    <property type="term" value="P:DNA-templated DNA replication"/>
    <property type="evidence" value="ECO:0007669"/>
    <property type="project" value="TreeGrafter"/>
</dbReference>
<dbReference type="RefSeq" id="WP_054196939.1">
    <property type="nucleotide sequence ID" value="NZ_CABMKQ010000012.1"/>
</dbReference>
<keyword evidence="3" id="KW-0235">DNA replication</keyword>
<evidence type="ECO:0000256" key="1">
    <source>
        <dbReference type="ARBA" id="ARBA00022679"/>
    </source>
</evidence>
<dbReference type="InterPro" id="IPR005790">
    <property type="entry name" value="DNA_polIII_delta"/>
</dbReference>
<dbReference type="GeneID" id="28663007"/>
<reference evidence="6" key="1">
    <citation type="submission" date="2015-08" db="EMBL/GenBank/DDBJ databases">
        <title>Comparative genomics of the Campylobacter concisus group.</title>
        <authorList>
            <person name="Miller W.G."/>
            <person name="Yee E."/>
            <person name="Chapman M.H."/>
            <person name="Huynh S."/>
            <person name="Bono J.L."/>
            <person name="On S.L.W."/>
            <person name="St Leger J."/>
            <person name="Foster G."/>
            <person name="Parker C.T."/>
        </authorList>
    </citation>
    <scope>NUCLEOTIDE SEQUENCE [LARGE SCALE GENOMIC DNA]</scope>
    <source>
        <strain evidence="6">ATCC 33237</strain>
    </source>
</reference>
<organism evidence="5 6">
    <name type="scientific">Campylobacter concisus</name>
    <dbReference type="NCBI Taxonomy" id="199"/>
    <lineage>
        <taxon>Bacteria</taxon>
        <taxon>Pseudomonadati</taxon>
        <taxon>Campylobacterota</taxon>
        <taxon>Epsilonproteobacteria</taxon>
        <taxon>Campylobacterales</taxon>
        <taxon>Campylobacteraceae</taxon>
        <taxon>Campylobacter</taxon>
    </lineage>
</organism>
<evidence type="ECO:0000256" key="2">
    <source>
        <dbReference type="ARBA" id="ARBA00022695"/>
    </source>
</evidence>
<accession>A0A0M4SI11</accession>
<dbReference type="PANTHER" id="PTHR34388:SF1">
    <property type="entry name" value="DNA POLYMERASE III SUBUNIT DELTA"/>
    <property type="match status" value="1"/>
</dbReference>
<proteinExistence type="predicted"/>
<dbReference type="Proteomes" id="UP000066049">
    <property type="component" value="Chromosome"/>
</dbReference>
<protein>
    <submittedName>
        <fullName evidence="5">DNA polymerase III, delta subunit</fullName>
    </submittedName>
</protein>
<sequence>MYRKDLELNLANANLSNYFLLFGADEFQIELFGKEILSFYSSEDANLLSLYFDEYNYAQASSHLSEQSLFGGKNILYIKSDKKIPAKELKELILLCSKSQDNYFLFELYESDMKLVFDTQKAFGTNFARFFKPSTPDEAINLLAKNSAKIGLNITKNALYELYFTHNENLYLAASELTKLKSLNTHIEQDDVKRLVFGLGGINFDDFFNKFMALKDIKNDFFTYLEDPNFNEIFLLNSLYKAFFRLFKIYSYIKVNGRLNLDEAIGYQPPVNVANLLKANSLKPNLNTYLEIFKTLNLAELELKTNTKMDKEIFVLSTILNLQHLISTANIK</sequence>
<dbReference type="KEGG" id="ccoc:CCON33237_1330"/>
<gene>
    <name evidence="5" type="primary">holA</name>
    <name evidence="5" type="ORF">CCON33237_1330</name>
</gene>
<evidence type="ECO:0000313" key="6">
    <source>
        <dbReference type="Proteomes" id="UP000066049"/>
    </source>
</evidence>
<dbReference type="InterPro" id="IPR027417">
    <property type="entry name" value="P-loop_NTPase"/>
</dbReference>
<dbReference type="GO" id="GO:0003887">
    <property type="term" value="F:DNA-directed DNA polymerase activity"/>
    <property type="evidence" value="ECO:0007669"/>
    <property type="project" value="UniProtKB-KW"/>
</dbReference>
<dbReference type="PATRIC" id="fig|199.248.peg.1373"/>
<evidence type="ECO:0000256" key="4">
    <source>
        <dbReference type="ARBA" id="ARBA00022932"/>
    </source>
</evidence>
<evidence type="ECO:0000313" key="5">
    <source>
        <dbReference type="EMBL" id="ALF47990.1"/>
    </source>
</evidence>
<dbReference type="Gene3D" id="3.40.50.300">
    <property type="entry name" value="P-loop containing nucleotide triphosphate hydrolases"/>
    <property type="match status" value="1"/>
</dbReference>
<dbReference type="NCBIfam" id="TIGR01128">
    <property type="entry name" value="holA"/>
    <property type="match status" value="1"/>
</dbReference>
<dbReference type="PANTHER" id="PTHR34388">
    <property type="entry name" value="DNA POLYMERASE III SUBUNIT DELTA"/>
    <property type="match status" value="1"/>
</dbReference>
<keyword evidence="4" id="KW-0239">DNA-directed DNA polymerase</keyword>
<dbReference type="GO" id="GO:0003677">
    <property type="term" value="F:DNA binding"/>
    <property type="evidence" value="ECO:0007669"/>
    <property type="project" value="InterPro"/>
</dbReference>
<dbReference type="AlphaFoldDB" id="A0A0M4SI11"/>
<name>A0A0M4SI11_9BACT</name>